<reference evidence="3" key="1">
    <citation type="submission" date="2016-09" db="EMBL/GenBank/DDBJ databases">
        <title>Genome Sequence of Bathymodiolus thermophilus sulfur-oxidizing gill endosymbiont.</title>
        <authorList>
            <person name="Ponnudurai R."/>
            <person name="Kleiner M."/>
            <person name="Sayavedra L."/>
            <person name="Thuermer A."/>
            <person name="Felbeck H."/>
            <person name="Schlueter R."/>
            <person name="Schweder T."/>
            <person name="Markert S."/>
        </authorList>
    </citation>
    <scope>NUCLEOTIDE SEQUENCE [LARGE SCALE GENOMIC DNA]</scope>
    <source>
        <strain evidence="3">BAT/CrabSpa'14</strain>
    </source>
</reference>
<evidence type="ECO:0000256" key="1">
    <source>
        <dbReference type="SAM" id="Phobius"/>
    </source>
</evidence>
<dbReference type="AlphaFoldDB" id="A0A1J5U8J4"/>
<comment type="caution">
    <text evidence="2">The sequence shown here is derived from an EMBL/GenBank/DDBJ whole genome shotgun (WGS) entry which is preliminary data.</text>
</comment>
<sequence>MRKVLKLIFVLIVVLSLLMSSIISLFLLSNKNSKAIQNLGCFIANEIYIPGLCNFEKIQYLGCTWKVPSYFTKISTPSYFSADEDTIYIHESNLGYYSISFQKITPPIFRKKPKSKNKLFKEKQKIGDFTREIQFSIENKEKFFTELKSVVITRNGYNEKVIFYNIYDAPYLTECLNKVNKGRYLF</sequence>
<feature type="transmembrane region" description="Helical" evidence="1">
    <location>
        <begin position="7"/>
        <end position="28"/>
    </location>
</feature>
<evidence type="ECO:0000313" key="3">
    <source>
        <dbReference type="Proteomes" id="UP000182798"/>
    </source>
</evidence>
<organism evidence="2 3">
    <name type="scientific">Bathymodiolus thermophilus thioautotrophic gill symbiont</name>
    <dbReference type="NCBI Taxonomy" id="2360"/>
    <lineage>
        <taxon>Bacteria</taxon>
        <taxon>Pseudomonadati</taxon>
        <taxon>Pseudomonadota</taxon>
        <taxon>Gammaproteobacteria</taxon>
        <taxon>sulfur-oxidizing symbionts</taxon>
    </lineage>
</organism>
<dbReference type="Proteomes" id="UP000182798">
    <property type="component" value="Unassembled WGS sequence"/>
</dbReference>
<name>A0A1J5U8J4_9GAMM</name>
<keyword evidence="1" id="KW-0812">Transmembrane</keyword>
<gene>
    <name evidence="2" type="ORF">BGC33_05605</name>
</gene>
<proteinExistence type="predicted"/>
<keyword evidence="1" id="KW-1133">Transmembrane helix</keyword>
<protein>
    <submittedName>
        <fullName evidence="2">Uncharacterized protein</fullName>
    </submittedName>
</protein>
<keyword evidence="1" id="KW-0472">Membrane</keyword>
<dbReference type="EMBL" id="MIQH01000396">
    <property type="protein sequence ID" value="OIR25174.1"/>
    <property type="molecule type" value="Genomic_DNA"/>
</dbReference>
<accession>A0A1J5U8J4</accession>
<evidence type="ECO:0000313" key="2">
    <source>
        <dbReference type="EMBL" id="OIR25174.1"/>
    </source>
</evidence>